<reference evidence="1" key="1">
    <citation type="journal article" date="2019" name="Sci. Rep.">
        <title>Draft genome of Tanacetum cinerariifolium, the natural source of mosquito coil.</title>
        <authorList>
            <person name="Yamashiro T."/>
            <person name="Shiraishi A."/>
            <person name="Satake H."/>
            <person name="Nakayama K."/>
        </authorList>
    </citation>
    <scope>NUCLEOTIDE SEQUENCE</scope>
</reference>
<comment type="caution">
    <text evidence="1">The sequence shown here is derived from an EMBL/GenBank/DDBJ whole genome shotgun (WGS) entry which is preliminary data.</text>
</comment>
<protein>
    <recommendedName>
        <fullName evidence="2">Fucose-specific lectin</fullName>
    </recommendedName>
</protein>
<accession>A0A699TLB9</accession>
<feature type="non-terminal residue" evidence="1">
    <location>
        <position position="1"/>
    </location>
</feature>
<dbReference type="AlphaFoldDB" id="A0A699TLB9"/>
<sequence length="179" mass="19479">SRSAGQQTYVRVPQTDNGNYISYQPHTADWINGWAFHLGAVRPASTEWWAKFHHGSDATLNDGRGSYVESGAFGGLDGGNMDAVGKHIIAYYNGQSNDASNTIFHYSQDGLLIQQFGVSGFSVDQDRVPLGQAGNALDMVVCQVSSDVLRIYVPDEAYTSGIVCWQIDDADAVTILPMR</sequence>
<proteinExistence type="predicted"/>
<evidence type="ECO:0008006" key="2">
    <source>
        <dbReference type="Google" id="ProtNLM"/>
    </source>
</evidence>
<dbReference type="EMBL" id="BKCJ011248771">
    <property type="protein sequence ID" value="GFD09906.1"/>
    <property type="molecule type" value="Genomic_DNA"/>
</dbReference>
<organism evidence="1">
    <name type="scientific">Tanacetum cinerariifolium</name>
    <name type="common">Dalmatian daisy</name>
    <name type="synonym">Chrysanthemum cinerariifolium</name>
    <dbReference type="NCBI Taxonomy" id="118510"/>
    <lineage>
        <taxon>Eukaryota</taxon>
        <taxon>Viridiplantae</taxon>
        <taxon>Streptophyta</taxon>
        <taxon>Embryophyta</taxon>
        <taxon>Tracheophyta</taxon>
        <taxon>Spermatophyta</taxon>
        <taxon>Magnoliopsida</taxon>
        <taxon>eudicotyledons</taxon>
        <taxon>Gunneridae</taxon>
        <taxon>Pentapetalae</taxon>
        <taxon>asterids</taxon>
        <taxon>campanulids</taxon>
        <taxon>Asterales</taxon>
        <taxon>Asteraceae</taxon>
        <taxon>Asteroideae</taxon>
        <taxon>Anthemideae</taxon>
        <taxon>Anthemidinae</taxon>
        <taxon>Tanacetum</taxon>
    </lineage>
</organism>
<gene>
    <name evidence="1" type="ORF">Tci_881875</name>
</gene>
<name>A0A699TLB9_TANCI</name>
<evidence type="ECO:0000313" key="1">
    <source>
        <dbReference type="EMBL" id="GFD09906.1"/>
    </source>
</evidence>